<dbReference type="EMBL" id="CP023737">
    <property type="protein sequence ID" value="ATQ68483.1"/>
    <property type="molecule type" value="Genomic_DNA"/>
</dbReference>
<protein>
    <submittedName>
        <fullName evidence="3">HEPN domain-containing protein</fullName>
    </submittedName>
</protein>
<dbReference type="Proteomes" id="UP000230709">
    <property type="component" value="Chromosome"/>
</dbReference>
<dbReference type="RefSeq" id="WP_003612334.1">
    <property type="nucleotide sequence ID" value="NZ_ADVE02000001.1"/>
</dbReference>
<accession>A0A2D2D0F9</accession>
<dbReference type="Pfam" id="PF05168">
    <property type="entry name" value="HEPN"/>
    <property type="match status" value="1"/>
</dbReference>
<dbReference type="PANTHER" id="PTHR36565:SF1">
    <property type="entry name" value="UPF0332 PROTEIN TM_1000"/>
    <property type="match status" value="1"/>
</dbReference>
<dbReference type="AlphaFoldDB" id="A0A2D2D0F9"/>
<keyword evidence="4" id="KW-1185">Reference proteome</keyword>
<sequence>MTPETSDYLGKAREDLDDAAKIAKIGIAKVAARCAYYAAFHAAEAFIFENTGRVGKTHSGVRAEFARLAKATPQVDRDFPKFLAKAYIYKEISDYGAPAGAGVSLSDAMDAITTATRFVDCMDKLLSA</sequence>
<evidence type="ECO:0000313" key="4">
    <source>
        <dbReference type="Proteomes" id="UP000230709"/>
    </source>
</evidence>
<comment type="similarity">
    <text evidence="1">Belongs to the UPF0332 family.</text>
</comment>
<proteinExistence type="inferred from homology"/>
<dbReference type="InterPro" id="IPR052226">
    <property type="entry name" value="UPF0332_toxin"/>
</dbReference>
<evidence type="ECO:0000259" key="2">
    <source>
        <dbReference type="Pfam" id="PF05168"/>
    </source>
</evidence>
<feature type="domain" description="HEPN" evidence="2">
    <location>
        <begin position="6"/>
        <end position="123"/>
    </location>
</feature>
<dbReference type="KEGG" id="mtw:CQW49_11790"/>
<dbReference type="Gene3D" id="1.20.120.330">
    <property type="entry name" value="Nucleotidyltransferases domain 2"/>
    <property type="match status" value="1"/>
</dbReference>
<evidence type="ECO:0000256" key="1">
    <source>
        <dbReference type="ARBA" id="ARBA00038248"/>
    </source>
</evidence>
<gene>
    <name evidence="3" type="ORF">CQW49_11790</name>
</gene>
<reference evidence="4" key="1">
    <citation type="submission" date="2017-10" db="EMBL/GenBank/DDBJ databases">
        <title>Completed PacBio SMRT sequence of Methylosinus trichosporium OB3b reveals presence of a third large plasmid.</title>
        <authorList>
            <person name="Charles T.C."/>
            <person name="Lynch M.D.J."/>
            <person name="Heil J.R."/>
            <person name="Cheng J."/>
        </authorList>
    </citation>
    <scope>NUCLEOTIDE SEQUENCE [LARGE SCALE GENOMIC DNA]</scope>
    <source>
        <strain evidence="4">OB3b</strain>
    </source>
</reference>
<evidence type="ECO:0000313" key="3">
    <source>
        <dbReference type="EMBL" id="ATQ68483.1"/>
    </source>
</evidence>
<organism evidence="3 4">
    <name type="scientific">Methylosinus trichosporium (strain ATCC 35070 / NCIMB 11131 / UNIQEM 75 / OB3b)</name>
    <dbReference type="NCBI Taxonomy" id="595536"/>
    <lineage>
        <taxon>Bacteria</taxon>
        <taxon>Pseudomonadati</taxon>
        <taxon>Pseudomonadota</taxon>
        <taxon>Alphaproteobacteria</taxon>
        <taxon>Hyphomicrobiales</taxon>
        <taxon>Methylocystaceae</taxon>
        <taxon>Methylosinus</taxon>
    </lineage>
</organism>
<name>A0A2D2D0F9_METT3</name>
<dbReference type="STRING" id="595536.GCA_000178815_02806"/>
<dbReference type="InterPro" id="IPR007842">
    <property type="entry name" value="HEPN_dom"/>
</dbReference>
<dbReference type="PANTHER" id="PTHR36565">
    <property type="entry name" value="UPF0332 PROTEIN TM_1000"/>
    <property type="match status" value="1"/>
</dbReference>